<dbReference type="PROSITE" id="PS50846">
    <property type="entry name" value="HMA_2"/>
    <property type="match status" value="1"/>
</dbReference>
<proteinExistence type="predicted"/>
<dbReference type="Pfam" id="PF00403">
    <property type="entry name" value="HMA"/>
    <property type="match status" value="1"/>
</dbReference>
<evidence type="ECO:0000259" key="1">
    <source>
        <dbReference type="PROSITE" id="PS50846"/>
    </source>
</evidence>
<gene>
    <name evidence="2" type="ORF">COB20_05880</name>
</gene>
<evidence type="ECO:0000313" key="3">
    <source>
        <dbReference type="Proteomes" id="UP000218767"/>
    </source>
</evidence>
<dbReference type="InterPro" id="IPR036163">
    <property type="entry name" value="HMA_dom_sf"/>
</dbReference>
<comment type="caution">
    <text evidence="2">The sequence shown here is derived from an EMBL/GenBank/DDBJ whole genome shotgun (WGS) entry which is preliminary data.</text>
</comment>
<dbReference type="AlphaFoldDB" id="A0A2A4X9X5"/>
<protein>
    <recommendedName>
        <fullName evidence="1">HMA domain-containing protein</fullName>
    </recommendedName>
</protein>
<dbReference type="Proteomes" id="UP000218767">
    <property type="component" value="Unassembled WGS sequence"/>
</dbReference>
<dbReference type="GO" id="GO:0046872">
    <property type="term" value="F:metal ion binding"/>
    <property type="evidence" value="ECO:0007669"/>
    <property type="project" value="InterPro"/>
</dbReference>
<dbReference type="SUPFAM" id="SSF55008">
    <property type="entry name" value="HMA, heavy metal-associated domain"/>
    <property type="match status" value="1"/>
</dbReference>
<accession>A0A2A4X9X5</accession>
<evidence type="ECO:0000313" key="2">
    <source>
        <dbReference type="EMBL" id="PCI78939.1"/>
    </source>
</evidence>
<sequence length="53" mass="5752">MRNSLKKVEGVRAVEVDLDEKTATVVFVSNKVDTSMLVAATTNIGFPSVVRMP</sequence>
<dbReference type="InterPro" id="IPR006121">
    <property type="entry name" value="HMA_dom"/>
</dbReference>
<organism evidence="2 3">
    <name type="scientific">SAR86 cluster bacterium</name>
    <dbReference type="NCBI Taxonomy" id="2030880"/>
    <lineage>
        <taxon>Bacteria</taxon>
        <taxon>Pseudomonadati</taxon>
        <taxon>Pseudomonadota</taxon>
        <taxon>Gammaproteobacteria</taxon>
        <taxon>SAR86 cluster</taxon>
    </lineage>
</organism>
<feature type="domain" description="HMA" evidence="1">
    <location>
        <begin position="1"/>
        <end position="49"/>
    </location>
</feature>
<dbReference type="CDD" id="cd00371">
    <property type="entry name" value="HMA"/>
    <property type="match status" value="1"/>
</dbReference>
<dbReference type="Gene3D" id="3.30.70.100">
    <property type="match status" value="1"/>
</dbReference>
<dbReference type="EMBL" id="NVUL01000024">
    <property type="protein sequence ID" value="PCI78939.1"/>
    <property type="molecule type" value="Genomic_DNA"/>
</dbReference>
<name>A0A2A4X9X5_9GAMM</name>
<reference evidence="3" key="1">
    <citation type="submission" date="2017-08" db="EMBL/GenBank/DDBJ databases">
        <title>A dynamic microbial community with high functional redundancy inhabits the cold, oxic subseafloor aquifer.</title>
        <authorList>
            <person name="Tully B.J."/>
            <person name="Wheat C.G."/>
            <person name="Glazer B.T."/>
            <person name="Huber J.A."/>
        </authorList>
    </citation>
    <scope>NUCLEOTIDE SEQUENCE [LARGE SCALE GENOMIC DNA]</scope>
</reference>